<name>A0ACC1LBD2_9FUNG</name>
<feature type="non-terminal residue" evidence="1">
    <location>
        <position position="151"/>
    </location>
</feature>
<proteinExistence type="predicted"/>
<organism evidence="1 2">
    <name type="scientific">Coemansia furcata</name>
    <dbReference type="NCBI Taxonomy" id="417177"/>
    <lineage>
        <taxon>Eukaryota</taxon>
        <taxon>Fungi</taxon>
        <taxon>Fungi incertae sedis</taxon>
        <taxon>Zoopagomycota</taxon>
        <taxon>Kickxellomycotina</taxon>
        <taxon>Kickxellomycetes</taxon>
        <taxon>Kickxellales</taxon>
        <taxon>Kickxellaceae</taxon>
        <taxon>Coemansia</taxon>
    </lineage>
</organism>
<accession>A0ACC1LBD2</accession>
<evidence type="ECO:0000313" key="1">
    <source>
        <dbReference type="EMBL" id="KAJ2804744.1"/>
    </source>
</evidence>
<sequence>MPEPSQAPTSPHEELPLLEQYQTWYSGSGTERGQQLPQRSKDGYNGTAGRRVPLFPPHSPTSNDVSLTERLPRRSLQQGTSFIPAANCISDEVDNIAIYSNNGDNPQRAPSAPVAHYNGQHANTSDMHVPSDKRRHPHHYKPPPAHSYVRS</sequence>
<reference evidence="1" key="1">
    <citation type="submission" date="2022-07" db="EMBL/GenBank/DDBJ databases">
        <title>Phylogenomic reconstructions and comparative analyses of Kickxellomycotina fungi.</title>
        <authorList>
            <person name="Reynolds N.K."/>
            <person name="Stajich J.E."/>
            <person name="Barry K."/>
            <person name="Grigoriev I.V."/>
            <person name="Crous P."/>
            <person name="Smith M.E."/>
        </authorList>
    </citation>
    <scope>NUCLEOTIDE SEQUENCE</scope>
    <source>
        <strain evidence="1">CBS 102833</strain>
    </source>
</reference>
<gene>
    <name evidence="1" type="ORF">H4S07_004163</name>
</gene>
<dbReference type="EMBL" id="JANBUP010001591">
    <property type="protein sequence ID" value="KAJ2804744.1"/>
    <property type="molecule type" value="Genomic_DNA"/>
</dbReference>
<keyword evidence="2" id="KW-1185">Reference proteome</keyword>
<comment type="caution">
    <text evidence="1">The sequence shown here is derived from an EMBL/GenBank/DDBJ whole genome shotgun (WGS) entry which is preliminary data.</text>
</comment>
<dbReference type="Proteomes" id="UP001140096">
    <property type="component" value="Unassembled WGS sequence"/>
</dbReference>
<protein>
    <submittedName>
        <fullName evidence="1">Uncharacterized protein</fullName>
    </submittedName>
</protein>
<evidence type="ECO:0000313" key="2">
    <source>
        <dbReference type="Proteomes" id="UP001140096"/>
    </source>
</evidence>